<accession>A0A182PAA9</accession>
<evidence type="ECO:0000256" key="1">
    <source>
        <dbReference type="SAM" id="MobiDB-lite"/>
    </source>
</evidence>
<evidence type="ECO:0000313" key="3">
    <source>
        <dbReference type="Proteomes" id="UP000075885"/>
    </source>
</evidence>
<evidence type="ECO:0000313" key="2">
    <source>
        <dbReference type="EnsemblMetazoa" id="AEPI003863-PA"/>
    </source>
</evidence>
<protein>
    <submittedName>
        <fullName evidence="2">Uncharacterized protein</fullName>
    </submittedName>
</protein>
<keyword evidence="3" id="KW-1185">Reference proteome</keyword>
<name>A0A182PAA9_9DIPT</name>
<dbReference type="STRING" id="199890.A0A182PAA9"/>
<proteinExistence type="predicted"/>
<dbReference type="Proteomes" id="UP000075885">
    <property type="component" value="Unassembled WGS sequence"/>
</dbReference>
<reference evidence="3" key="1">
    <citation type="submission" date="2013-03" db="EMBL/GenBank/DDBJ databases">
        <title>The Genome Sequence of Anopheles epiroticus epiroticus2.</title>
        <authorList>
            <consortium name="The Broad Institute Genomics Platform"/>
            <person name="Neafsey D.E."/>
            <person name="Howell P."/>
            <person name="Walker B."/>
            <person name="Young S.K."/>
            <person name="Zeng Q."/>
            <person name="Gargeya S."/>
            <person name="Fitzgerald M."/>
            <person name="Haas B."/>
            <person name="Abouelleil A."/>
            <person name="Allen A.W."/>
            <person name="Alvarado L."/>
            <person name="Arachchi H.M."/>
            <person name="Berlin A.M."/>
            <person name="Chapman S.B."/>
            <person name="Gainer-Dewar J."/>
            <person name="Goldberg J."/>
            <person name="Griggs A."/>
            <person name="Gujja S."/>
            <person name="Hansen M."/>
            <person name="Howarth C."/>
            <person name="Imamovic A."/>
            <person name="Ireland A."/>
            <person name="Larimer J."/>
            <person name="McCowan C."/>
            <person name="Murphy C."/>
            <person name="Pearson M."/>
            <person name="Poon T.W."/>
            <person name="Priest M."/>
            <person name="Roberts A."/>
            <person name="Saif S."/>
            <person name="Shea T."/>
            <person name="Sisk P."/>
            <person name="Sykes S."/>
            <person name="Wortman J."/>
            <person name="Nusbaum C."/>
            <person name="Birren B."/>
        </authorList>
    </citation>
    <scope>NUCLEOTIDE SEQUENCE [LARGE SCALE GENOMIC DNA]</scope>
    <source>
        <strain evidence="3">Epiroticus2</strain>
    </source>
</reference>
<dbReference type="EnsemblMetazoa" id="AEPI003863-RA">
    <property type="protein sequence ID" value="AEPI003863-PA"/>
    <property type="gene ID" value="AEPI003863"/>
</dbReference>
<dbReference type="VEuPathDB" id="VectorBase:AEPI003863"/>
<sequence>MSDSDSSDNEINAQLLSAVDTSFLNDKLYTDQTTSKNADSPAHSQAVKSSPVPEVVKKTVLKSNRFLDEEDFTFHSELKVPVAMQKHTAEKLSKLISAVIEFDDTESKPNSTNGSTEVSGVRLLTGFDEIVDINLEEELPPCVPLKKIPIVRRQVEDEVKITTADKIVACVCDPLAFPKEVQEWKGPRKRSVEFKYKQKPNGTIVEKVDPFANEFTKARNANQWHESKIRKFKKK</sequence>
<feature type="region of interest" description="Disordered" evidence="1">
    <location>
        <begin position="32"/>
        <end position="52"/>
    </location>
</feature>
<dbReference type="AlphaFoldDB" id="A0A182PAA9"/>
<reference evidence="2" key="2">
    <citation type="submission" date="2020-05" db="UniProtKB">
        <authorList>
            <consortium name="EnsemblMetazoa"/>
        </authorList>
    </citation>
    <scope>IDENTIFICATION</scope>
    <source>
        <strain evidence="2">Epiroticus2</strain>
    </source>
</reference>
<organism evidence="2 3">
    <name type="scientific">Anopheles epiroticus</name>
    <dbReference type="NCBI Taxonomy" id="199890"/>
    <lineage>
        <taxon>Eukaryota</taxon>
        <taxon>Metazoa</taxon>
        <taxon>Ecdysozoa</taxon>
        <taxon>Arthropoda</taxon>
        <taxon>Hexapoda</taxon>
        <taxon>Insecta</taxon>
        <taxon>Pterygota</taxon>
        <taxon>Neoptera</taxon>
        <taxon>Endopterygota</taxon>
        <taxon>Diptera</taxon>
        <taxon>Nematocera</taxon>
        <taxon>Culicoidea</taxon>
        <taxon>Culicidae</taxon>
        <taxon>Anophelinae</taxon>
        <taxon>Anopheles</taxon>
    </lineage>
</organism>